<dbReference type="EMBL" id="VOBR01000004">
    <property type="protein sequence ID" value="TWP52881.1"/>
    <property type="molecule type" value="Genomic_DNA"/>
</dbReference>
<dbReference type="PANTHER" id="PTHR40763:SF5">
    <property type="entry name" value="MEMBRANE PROTEIN"/>
    <property type="match status" value="1"/>
</dbReference>
<proteinExistence type="predicted"/>
<comment type="caution">
    <text evidence="2">The sequence shown here is derived from an EMBL/GenBank/DDBJ whole genome shotgun (WGS) entry which is preliminary data.</text>
</comment>
<feature type="domain" description="DUF1707" evidence="1">
    <location>
        <begin position="7"/>
        <end position="59"/>
    </location>
</feature>
<dbReference type="OrthoDB" id="4772576at2"/>
<gene>
    <name evidence="2" type="ORF">FKR81_07120</name>
</gene>
<dbReference type="InterPro" id="IPR012551">
    <property type="entry name" value="DUF1707_SHOCT-like"/>
</dbReference>
<sequence>MTEPRDLRVSDAEREHVVSLLNKAVGRGLITLDEFTSRTDTALAAVTRADLNAVVVDLPGMVNTELRPVVPASERVELKNTMSSTSRKGRWAVPRELVIHNKLGSTDIDFTDAEIPYPVVSIELDVTAGSVKLVVPDGATVNTDALEMTMGDLSDKIGDGMGQPHFVLSGAIRGGSVAIRRKKRGLFR</sequence>
<dbReference type="RefSeq" id="WP_146350135.1">
    <property type="nucleotide sequence ID" value="NZ_VOBR01000004.1"/>
</dbReference>
<organism evidence="2 3">
    <name type="scientific">Lentzea tibetensis</name>
    <dbReference type="NCBI Taxonomy" id="2591470"/>
    <lineage>
        <taxon>Bacteria</taxon>
        <taxon>Bacillati</taxon>
        <taxon>Actinomycetota</taxon>
        <taxon>Actinomycetes</taxon>
        <taxon>Pseudonocardiales</taxon>
        <taxon>Pseudonocardiaceae</taxon>
        <taxon>Lentzea</taxon>
    </lineage>
</organism>
<dbReference type="PANTHER" id="PTHR40763">
    <property type="entry name" value="MEMBRANE PROTEIN-RELATED"/>
    <property type="match status" value="1"/>
</dbReference>
<dbReference type="AlphaFoldDB" id="A0A563EZG9"/>
<dbReference type="Proteomes" id="UP000316639">
    <property type="component" value="Unassembled WGS sequence"/>
</dbReference>
<reference evidence="2 3" key="1">
    <citation type="submission" date="2019-07" db="EMBL/GenBank/DDBJ databases">
        <title>Lentzea xizangensis sp. nov., isolated from Qinghai-Tibetan Plateau Soils.</title>
        <authorList>
            <person name="Huang J."/>
        </authorList>
    </citation>
    <scope>NUCLEOTIDE SEQUENCE [LARGE SCALE GENOMIC DNA]</scope>
    <source>
        <strain evidence="2 3">FXJ1.1311</strain>
    </source>
</reference>
<name>A0A563EZG9_9PSEU</name>
<evidence type="ECO:0000259" key="1">
    <source>
        <dbReference type="Pfam" id="PF08044"/>
    </source>
</evidence>
<evidence type="ECO:0000313" key="3">
    <source>
        <dbReference type="Proteomes" id="UP000316639"/>
    </source>
</evidence>
<keyword evidence="3" id="KW-1185">Reference proteome</keyword>
<protein>
    <submittedName>
        <fullName evidence="2">DUF1707 domain-containing protein</fullName>
    </submittedName>
</protein>
<evidence type="ECO:0000313" key="2">
    <source>
        <dbReference type="EMBL" id="TWP52881.1"/>
    </source>
</evidence>
<accession>A0A563EZG9</accession>
<dbReference type="Pfam" id="PF08044">
    <property type="entry name" value="DUF1707"/>
    <property type="match status" value="1"/>
</dbReference>